<dbReference type="KEGG" id="csy:CENSYa_1089"/>
<dbReference type="GO" id="GO:0046872">
    <property type="term" value="F:metal ion binding"/>
    <property type="evidence" value="ECO:0007669"/>
    <property type="project" value="UniProtKB-KW"/>
</dbReference>
<gene>
    <name evidence="4" type="ordered locus">CENSYa_1089</name>
</gene>
<dbReference type="EnsemblBacteria" id="ABK77718">
    <property type="protein sequence ID" value="ABK77718"/>
    <property type="gene ID" value="CENSYa_1089"/>
</dbReference>
<evidence type="ECO:0000256" key="1">
    <source>
        <dbReference type="ARBA" id="ARBA00001968"/>
    </source>
</evidence>
<keyword evidence="2" id="KW-0479">Metal-binding</keyword>
<reference evidence="4 5" key="1">
    <citation type="journal article" date="2006" name="Proc. Natl. Acad. Sci. U.S.A.">
        <title>Genomic analysis of the uncultivated marine crenarchaeote Cenarchaeum symbiosum.</title>
        <authorList>
            <person name="Hallam S.J."/>
            <person name="Konstantinidis K.T."/>
            <person name="Putnam N."/>
            <person name="Schleper C."/>
            <person name="Watanabe Y."/>
            <person name="Sugahara J."/>
            <person name="Preston C."/>
            <person name="de la Torre J."/>
            <person name="Richardson P.M."/>
            <person name="DeLong E.F."/>
        </authorList>
    </citation>
    <scope>NUCLEOTIDE SEQUENCE [LARGE SCALE GENOMIC DNA]</scope>
    <source>
        <strain evidence="5">A</strain>
    </source>
</reference>
<dbReference type="HOGENOM" id="CLU_1529157_0_0_2"/>
<dbReference type="EMBL" id="DP000238">
    <property type="protein sequence ID" value="ABK77718.1"/>
    <property type="molecule type" value="Genomic_DNA"/>
</dbReference>
<organism evidence="4 5">
    <name type="scientific">Cenarchaeum symbiosum (strain A)</name>
    <dbReference type="NCBI Taxonomy" id="414004"/>
    <lineage>
        <taxon>Archaea</taxon>
        <taxon>Nitrososphaerota</taxon>
        <taxon>Candidatus Cenarchaeales</taxon>
        <taxon>Candidatus Cenarchaeaceae</taxon>
        <taxon>Candidatus Cenarchaeum</taxon>
    </lineage>
</organism>
<evidence type="ECO:0000313" key="5">
    <source>
        <dbReference type="Proteomes" id="UP000000758"/>
    </source>
</evidence>
<sequence length="175" mass="19843">MREITYTGRRKMHGNNTLVVASTSGITQGISMSVGARMVDAGLLEKYLPELRTLFPSIFDPKTPKNRRYEIFLDKGFVGAEKHFPGSTVRNPKKRSKYRELTADEERGNLAVSKIRIKVEHRIGRLKRYQSISGKFRDPANEFNKNIRVVAGIENLRVVWKLGLISHLFPAAMAA</sequence>
<evidence type="ECO:0000256" key="2">
    <source>
        <dbReference type="ARBA" id="ARBA00022723"/>
    </source>
</evidence>
<evidence type="ECO:0000313" key="4">
    <source>
        <dbReference type="EMBL" id="ABK77718.1"/>
    </source>
</evidence>
<name>A0RWK1_CENSY</name>
<evidence type="ECO:0000259" key="3">
    <source>
        <dbReference type="Pfam" id="PF13359"/>
    </source>
</evidence>
<protein>
    <submittedName>
        <fullName evidence="4">Transposase</fullName>
    </submittedName>
</protein>
<dbReference type="AlphaFoldDB" id="A0RWK1"/>
<accession>A0RWK1</accession>
<comment type="cofactor">
    <cofactor evidence="1">
        <name>a divalent metal cation</name>
        <dbReference type="ChEBI" id="CHEBI:60240"/>
    </cofactor>
</comment>
<dbReference type="Pfam" id="PF13359">
    <property type="entry name" value="DDE_Tnp_4"/>
    <property type="match status" value="1"/>
</dbReference>
<feature type="domain" description="DDE Tnp4" evidence="3">
    <location>
        <begin position="3"/>
        <end position="155"/>
    </location>
</feature>
<dbReference type="InterPro" id="IPR027806">
    <property type="entry name" value="HARBI1_dom"/>
</dbReference>
<keyword evidence="5" id="KW-1185">Reference proteome</keyword>
<dbReference type="Proteomes" id="UP000000758">
    <property type="component" value="Chromosome"/>
</dbReference>
<proteinExistence type="predicted"/>